<name>A0A336MJE9_CULSO</name>
<dbReference type="Gene3D" id="3.30.160.60">
    <property type="entry name" value="Classic Zinc Finger"/>
    <property type="match status" value="6"/>
</dbReference>
<dbReference type="EMBL" id="UFQT01001431">
    <property type="protein sequence ID" value="SSX30532.1"/>
    <property type="molecule type" value="Genomic_DNA"/>
</dbReference>
<dbReference type="EMBL" id="UFQS01001431">
    <property type="protein sequence ID" value="SSX10852.1"/>
    <property type="molecule type" value="Genomic_DNA"/>
</dbReference>
<feature type="domain" description="C2H2-type" evidence="7">
    <location>
        <begin position="342"/>
        <end position="370"/>
    </location>
</feature>
<feature type="domain" description="C2H2-type" evidence="7">
    <location>
        <begin position="395"/>
        <end position="423"/>
    </location>
</feature>
<evidence type="ECO:0000256" key="1">
    <source>
        <dbReference type="ARBA" id="ARBA00022723"/>
    </source>
</evidence>
<feature type="domain" description="C2H2-type" evidence="7">
    <location>
        <begin position="579"/>
        <end position="606"/>
    </location>
</feature>
<keyword evidence="2" id="KW-0677">Repeat</keyword>
<evidence type="ECO:0000256" key="5">
    <source>
        <dbReference type="PROSITE-ProRule" id="PRU00042"/>
    </source>
</evidence>
<dbReference type="VEuPathDB" id="VectorBase:CSON002594"/>
<feature type="domain" description="C2H2-type" evidence="7">
    <location>
        <begin position="550"/>
        <end position="578"/>
    </location>
</feature>
<dbReference type="GO" id="GO:0008270">
    <property type="term" value="F:zinc ion binding"/>
    <property type="evidence" value="ECO:0007669"/>
    <property type="project" value="UniProtKB-KW"/>
</dbReference>
<feature type="region of interest" description="Disordered" evidence="6">
    <location>
        <begin position="313"/>
        <end position="335"/>
    </location>
</feature>
<dbReference type="SMART" id="SM00355">
    <property type="entry name" value="ZnF_C2H2"/>
    <property type="match status" value="11"/>
</dbReference>
<reference evidence="8" key="1">
    <citation type="submission" date="2018-04" db="EMBL/GenBank/DDBJ databases">
        <authorList>
            <person name="Go L.Y."/>
            <person name="Mitchell J.A."/>
        </authorList>
    </citation>
    <scope>NUCLEOTIDE SEQUENCE</scope>
    <source>
        <tissue evidence="8">Whole organism</tissue>
    </source>
</reference>
<dbReference type="Pfam" id="PF00096">
    <property type="entry name" value="zf-C2H2"/>
    <property type="match status" value="4"/>
</dbReference>
<evidence type="ECO:0000259" key="7">
    <source>
        <dbReference type="PROSITE" id="PS50157"/>
    </source>
</evidence>
<feature type="domain" description="C2H2-type" evidence="7">
    <location>
        <begin position="636"/>
        <end position="664"/>
    </location>
</feature>
<evidence type="ECO:0000256" key="2">
    <source>
        <dbReference type="ARBA" id="ARBA00022737"/>
    </source>
</evidence>
<accession>A0A336MJE9</accession>
<dbReference type="InterPro" id="IPR013087">
    <property type="entry name" value="Znf_C2H2_type"/>
</dbReference>
<gene>
    <name evidence="9" type="primary">CSON002594</name>
</gene>
<feature type="domain" description="C2H2-type" evidence="7">
    <location>
        <begin position="607"/>
        <end position="636"/>
    </location>
</feature>
<evidence type="ECO:0000256" key="4">
    <source>
        <dbReference type="ARBA" id="ARBA00022833"/>
    </source>
</evidence>
<dbReference type="PANTHER" id="PTHR24379:SF121">
    <property type="entry name" value="C2H2-TYPE DOMAIN-CONTAINING PROTEIN"/>
    <property type="match status" value="1"/>
</dbReference>
<evidence type="ECO:0000256" key="6">
    <source>
        <dbReference type="SAM" id="MobiDB-lite"/>
    </source>
</evidence>
<dbReference type="PROSITE" id="PS00028">
    <property type="entry name" value="ZINC_FINGER_C2H2_1"/>
    <property type="match status" value="8"/>
</dbReference>
<sequence length="704" mass="82612">MERKVQTKMNFELNNPSQNQSCAESDFGIELDKISNFQELFNSIHKFKLKSNWNFIKNDHEVTIYKISSNNNQPIKINVVVKINSHLKLAVWVEEVAIDVQDSIWKLLGYKFNSDEMYLRYSMILDLIRFLDSNQLLVTNRRQKWDFNQDEIIKVFNNDDSYCTICFKSQCSLKQADVETIDFLNQLTIHFYAENESISTFICSNCENEIKDMLRFKFYINQSLNLFKTFKESIKNKNPEKENMVLIQVDCDLQDKCESPKVEQTYDEEWLLDEEDGEDLEYQEGVDVYEEVQEKPGLKIIPEISEKIELPNSASRETVDKNNKSGLAVKYPNNSPNSEGQYECPNCAKSYPNRRTLNKHLYRVHSPATEKCHICGKVFNPYKLQCHMHFHKLQHKCDQCEKSFPHPSSLAAHVKKQHSSTPVNHTCPICNLDLAAKKLLTTHLFELHGYVEESGNKTHIVCEYCGRQYLSKSSIINHFRRGCDQNPHSIKSENLKCRICKIEVKSSSEMTNHMRNHTTKYVCEFCKARFTHKVHYQRHMEKHKDQPRPYQCHTCGASYSRIEHVKSHIARAHTKEFKKKCQYCDKGFITISELKDHERIHTNERPFACTVSGCENTYRTKSALRNHLLRHTNYYYPCKYCYKKFRNMSNLVKHCKTIHQDSYKSDDELEFIPIVSNKDDTTPSSVKDEYVELVFVSQAESEQT</sequence>
<dbReference type="InterPro" id="IPR036236">
    <property type="entry name" value="Znf_C2H2_sf"/>
</dbReference>
<dbReference type="AlphaFoldDB" id="A0A336MJE9"/>
<evidence type="ECO:0000313" key="8">
    <source>
        <dbReference type="EMBL" id="SSX10852.1"/>
    </source>
</evidence>
<keyword evidence="1" id="KW-0479">Metal-binding</keyword>
<dbReference type="PANTHER" id="PTHR24379">
    <property type="entry name" value="KRAB AND ZINC FINGER DOMAIN-CONTAINING"/>
    <property type="match status" value="1"/>
</dbReference>
<dbReference type="SUPFAM" id="SSF57667">
    <property type="entry name" value="beta-beta-alpha zinc fingers"/>
    <property type="match status" value="5"/>
</dbReference>
<feature type="domain" description="C2H2-type" evidence="7">
    <location>
        <begin position="460"/>
        <end position="487"/>
    </location>
</feature>
<feature type="domain" description="C2H2-type" evidence="7">
    <location>
        <begin position="521"/>
        <end position="548"/>
    </location>
</feature>
<reference evidence="9" key="2">
    <citation type="submission" date="2018-07" db="EMBL/GenBank/DDBJ databases">
        <authorList>
            <person name="Quirk P.G."/>
            <person name="Krulwich T.A."/>
        </authorList>
    </citation>
    <scope>NUCLEOTIDE SEQUENCE</scope>
</reference>
<keyword evidence="3 5" id="KW-0863">Zinc-finger</keyword>
<dbReference type="PROSITE" id="PS50157">
    <property type="entry name" value="ZINC_FINGER_C2H2_2"/>
    <property type="match status" value="8"/>
</dbReference>
<evidence type="ECO:0000256" key="3">
    <source>
        <dbReference type="ARBA" id="ARBA00022771"/>
    </source>
</evidence>
<organism evidence="9">
    <name type="scientific">Culicoides sonorensis</name>
    <name type="common">Biting midge</name>
    <dbReference type="NCBI Taxonomy" id="179676"/>
    <lineage>
        <taxon>Eukaryota</taxon>
        <taxon>Metazoa</taxon>
        <taxon>Ecdysozoa</taxon>
        <taxon>Arthropoda</taxon>
        <taxon>Hexapoda</taxon>
        <taxon>Insecta</taxon>
        <taxon>Pterygota</taxon>
        <taxon>Neoptera</taxon>
        <taxon>Endopterygota</taxon>
        <taxon>Diptera</taxon>
        <taxon>Nematocera</taxon>
        <taxon>Chironomoidea</taxon>
        <taxon>Ceratopogonidae</taxon>
        <taxon>Ceratopogoninae</taxon>
        <taxon>Culicoides</taxon>
        <taxon>Monoculicoides</taxon>
    </lineage>
</organism>
<evidence type="ECO:0000313" key="9">
    <source>
        <dbReference type="EMBL" id="SSX30532.1"/>
    </source>
</evidence>
<protein>
    <submittedName>
        <fullName evidence="9">CSON002594 protein</fullName>
    </submittedName>
</protein>
<keyword evidence="4" id="KW-0862">Zinc</keyword>
<proteinExistence type="predicted"/>